<evidence type="ECO:0000313" key="3">
    <source>
        <dbReference type="Proteomes" id="UP001064087"/>
    </source>
</evidence>
<dbReference type="SUPFAM" id="SSF53218">
    <property type="entry name" value="Molybdenum cofactor biosynthesis proteins"/>
    <property type="match status" value="1"/>
</dbReference>
<dbReference type="InterPro" id="IPR001453">
    <property type="entry name" value="MoaB/Mog_dom"/>
</dbReference>
<evidence type="ECO:0000259" key="1">
    <source>
        <dbReference type="SMART" id="SM00852"/>
    </source>
</evidence>
<keyword evidence="3" id="KW-1185">Reference proteome</keyword>
<dbReference type="InterPro" id="IPR036425">
    <property type="entry name" value="MoaB/Mog-like_dom_sf"/>
</dbReference>
<gene>
    <name evidence="2" type="ORF">N7U68_02450</name>
</gene>
<dbReference type="Proteomes" id="UP001064087">
    <property type="component" value="Chromosome"/>
</dbReference>
<evidence type="ECO:0000313" key="2">
    <source>
        <dbReference type="EMBL" id="UXX83561.1"/>
    </source>
</evidence>
<sequence>MIFGPVSLAQAQGGILAHSVAVPGGRLRKGVTIGPDQIAALEAAGIDEVTIARLEPGDLHEDAAATRLAEAVTDGVTGISLSRAFTGRVNLLADGPGVVTLDAAAIRAANMVHPMITIATVPDHQQMRAGGMIATVKIISYAVPQAAVDEACGIARATIAVAVPVVKTATLIVSEIAGGPGDKGSDAIRARLEALGIDLIEIVRVPHETEALAAALGAASSDLVLILTASATSDPNDTAPAALWAAGGQVERFGMPVDPGNLLFLGSLGGRRVIGLPGCVRSPALNGADWVLSRVSCGIDVSHADIAGMGVGGLLKEIPTRPMPRRGRKGAAG</sequence>
<name>A0ABY6DBQ1_9RHOB</name>
<proteinExistence type="predicted"/>
<dbReference type="Pfam" id="PF00994">
    <property type="entry name" value="MoCF_biosynth"/>
    <property type="match status" value="1"/>
</dbReference>
<accession>A0ABY6DBQ1</accession>
<reference evidence="2" key="1">
    <citation type="submission" date="2022-10" db="EMBL/GenBank/DDBJ databases">
        <title>Roseovarius pelagicus sp. nov., isolated from Arctic seawater.</title>
        <authorList>
            <person name="Hong Y.W."/>
            <person name="Hwang C.Y."/>
        </authorList>
    </citation>
    <scope>NUCLEOTIDE SEQUENCE</scope>
    <source>
        <strain evidence="2">HL-MP18</strain>
    </source>
</reference>
<dbReference type="RefSeq" id="WP_263048127.1">
    <property type="nucleotide sequence ID" value="NZ_CP106738.1"/>
</dbReference>
<dbReference type="CDD" id="cd03522">
    <property type="entry name" value="MoeA_like"/>
    <property type="match status" value="1"/>
</dbReference>
<dbReference type="EMBL" id="CP106738">
    <property type="protein sequence ID" value="UXX83561.1"/>
    <property type="molecule type" value="Genomic_DNA"/>
</dbReference>
<dbReference type="SMART" id="SM00852">
    <property type="entry name" value="MoCF_biosynth"/>
    <property type="match status" value="1"/>
</dbReference>
<dbReference type="Gene3D" id="3.40.980.10">
    <property type="entry name" value="MoaB/Mog-like domain"/>
    <property type="match status" value="1"/>
</dbReference>
<organism evidence="2 3">
    <name type="scientific">Roseovarius pelagicus</name>
    <dbReference type="NCBI Taxonomy" id="2980108"/>
    <lineage>
        <taxon>Bacteria</taxon>
        <taxon>Pseudomonadati</taxon>
        <taxon>Pseudomonadota</taxon>
        <taxon>Alphaproteobacteria</taxon>
        <taxon>Rhodobacterales</taxon>
        <taxon>Roseobacteraceae</taxon>
        <taxon>Roseovarius</taxon>
    </lineage>
</organism>
<protein>
    <submittedName>
        <fullName evidence="2">Molybdopterin-binding protein</fullName>
    </submittedName>
</protein>
<feature type="domain" description="MoaB/Mog" evidence="1">
    <location>
        <begin position="169"/>
        <end position="297"/>
    </location>
</feature>